<dbReference type="Gene3D" id="1.10.150.240">
    <property type="entry name" value="Putative phosphatase, domain 2"/>
    <property type="match status" value="1"/>
</dbReference>
<keyword evidence="2" id="KW-1185">Reference proteome</keyword>
<evidence type="ECO:0000313" key="1">
    <source>
        <dbReference type="EMBL" id="MBC9129740.1"/>
    </source>
</evidence>
<accession>A0ABR7QUE6</accession>
<dbReference type="NCBIfam" id="TIGR01509">
    <property type="entry name" value="HAD-SF-IA-v3"/>
    <property type="match status" value="1"/>
</dbReference>
<dbReference type="InterPro" id="IPR051806">
    <property type="entry name" value="HAD-like_SPP"/>
</dbReference>
<sequence length="219" mass="24328">MAIHEIKTKAFLFDMDGTLVDSRPVVENVLRKFSEKHNLELQKVIDYAHGRQSIDTATHFLGNNDFAMQEAKFLEREELLPQSLKLVKAMTGAKELLDLIDPNDWVLVTSASREIALERMKAAQLPIPKITVCAEDVTNGKPSPDGYLLAATKIDIPIQQCVVFEDAEAGIQAGINSGAQVLAVNGFVNNVPNSVYQVNSLDKITITHEQDFYRLSFTI</sequence>
<evidence type="ECO:0000313" key="2">
    <source>
        <dbReference type="Proteomes" id="UP000651208"/>
    </source>
</evidence>
<dbReference type="Gene3D" id="3.40.50.1000">
    <property type="entry name" value="HAD superfamily/HAD-like"/>
    <property type="match status" value="1"/>
</dbReference>
<dbReference type="Pfam" id="PF00702">
    <property type="entry name" value="Hydrolase"/>
    <property type="match status" value="1"/>
</dbReference>
<organism evidence="1 2">
    <name type="scientific">Frischella japonica</name>
    <dbReference type="NCBI Taxonomy" id="2741544"/>
    <lineage>
        <taxon>Bacteria</taxon>
        <taxon>Pseudomonadati</taxon>
        <taxon>Pseudomonadota</taxon>
        <taxon>Gammaproteobacteria</taxon>
        <taxon>Orbales</taxon>
        <taxon>Orbaceae</taxon>
        <taxon>Frischella</taxon>
    </lineage>
</organism>
<name>A0ABR7QUE6_9GAMM</name>
<dbReference type="PANTHER" id="PTHR43481">
    <property type="entry name" value="FRUCTOSE-1-PHOSPHATE PHOSPHATASE"/>
    <property type="match status" value="1"/>
</dbReference>
<dbReference type="EMBL" id="JABURY010000001">
    <property type="protein sequence ID" value="MBC9129740.1"/>
    <property type="molecule type" value="Genomic_DNA"/>
</dbReference>
<protein>
    <submittedName>
        <fullName evidence="1">HAD-IA family hydrolase</fullName>
    </submittedName>
</protein>
<comment type="caution">
    <text evidence="1">The sequence shown here is derived from an EMBL/GenBank/DDBJ whole genome shotgun (WGS) entry which is preliminary data.</text>
</comment>
<dbReference type="InterPro" id="IPR023214">
    <property type="entry name" value="HAD_sf"/>
</dbReference>
<reference evidence="1 2" key="1">
    <citation type="submission" date="2020-06" db="EMBL/GenBank/DDBJ databases">
        <title>Frischella cerana isolated from Apis cerana gut homogenate.</title>
        <authorList>
            <person name="Wolter L.A."/>
            <person name="Suenami S."/>
            <person name="Miyazaki R."/>
        </authorList>
    </citation>
    <scope>NUCLEOTIDE SEQUENCE [LARGE SCALE GENOMIC DNA]</scope>
    <source>
        <strain evidence="1 2">Ac13</strain>
    </source>
</reference>
<proteinExistence type="predicted"/>
<dbReference type="InterPro" id="IPR006439">
    <property type="entry name" value="HAD-SF_hydro_IA"/>
</dbReference>
<dbReference type="RefSeq" id="WP_187754210.1">
    <property type="nucleotide sequence ID" value="NZ_JABURY010000001.1"/>
</dbReference>
<dbReference type="GO" id="GO:0016787">
    <property type="term" value="F:hydrolase activity"/>
    <property type="evidence" value="ECO:0007669"/>
    <property type="project" value="UniProtKB-KW"/>
</dbReference>
<dbReference type="SFLD" id="SFLDG01129">
    <property type="entry name" value="C1.5:_HAD__Beta-PGM__Phosphata"/>
    <property type="match status" value="1"/>
</dbReference>
<keyword evidence="1" id="KW-0378">Hydrolase</keyword>
<dbReference type="Proteomes" id="UP000651208">
    <property type="component" value="Unassembled WGS sequence"/>
</dbReference>
<gene>
    <name evidence="1" type="ORF">FcAc13_00235</name>
</gene>
<dbReference type="SFLD" id="SFLDS00003">
    <property type="entry name" value="Haloacid_Dehalogenase"/>
    <property type="match status" value="1"/>
</dbReference>
<dbReference type="SUPFAM" id="SSF56784">
    <property type="entry name" value="HAD-like"/>
    <property type="match status" value="1"/>
</dbReference>
<dbReference type="InterPro" id="IPR023198">
    <property type="entry name" value="PGP-like_dom2"/>
</dbReference>
<dbReference type="InterPro" id="IPR036412">
    <property type="entry name" value="HAD-like_sf"/>
</dbReference>
<dbReference type="PANTHER" id="PTHR43481:SF4">
    <property type="entry name" value="GLYCEROL-1-PHOSPHATE PHOSPHOHYDROLASE 1-RELATED"/>
    <property type="match status" value="1"/>
</dbReference>